<feature type="region of interest" description="Disordered" evidence="1">
    <location>
        <begin position="38"/>
        <end position="59"/>
    </location>
</feature>
<protein>
    <submittedName>
        <fullName evidence="2">Putative CC-NBS-LRR resistance protein</fullName>
    </submittedName>
</protein>
<dbReference type="AlphaFoldDB" id="A0A2K3KLD5"/>
<dbReference type="EMBL" id="ASHM01203648">
    <property type="protein sequence ID" value="PNX67086.1"/>
    <property type="molecule type" value="Genomic_DNA"/>
</dbReference>
<accession>A0A2K3KLD5</accession>
<reference evidence="2 3" key="1">
    <citation type="journal article" date="2014" name="Am. J. Bot.">
        <title>Genome assembly and annotation for red clover (Trifolium pratense; Fabaceae).</title>
        <authorList>
            <person name="Istvanek J."/>
            <person name="Jaros M."/>
            <person name="Krenek A."/>
            <person name="Repkova J."/>
        </authorList>
    </citation>
    <scope>NUCLEOTIDE SEQUENCE [LARGE SCALE GENOMIC DNA]</scope>
    <source>
        <strain evidence="3">cv. Tatra</strain>
        <tissue evidence="2">Young leaves</tissue>
    </source>
</reference>
<organism evidence="2 3">
    <name type="scientific">Trifolium pratense</name>
    <name type="common">Red clover</name>
    <dbReference type="NCBI Taxonomy" id="57577"/>
    <lineage>
        <taxon>Eukaryota</taxon>
        <taxon>Viridiplantae</taxon>
        <taxon>Streptophyta</taxon>
        <taxon>Embryophyta</taxon>
        <taxon>Tracheophyta</taxon>
        <taxon>Spermatophyta</taxon>
        <taxon>Magnoliopsida</taxon>
        <taxon>eudicotyledons</taxon>
        <taxon>Gunneridae</taxon>
        <taxon>Pentapetalae</taxon>
        <taxon>rosids</taxon>
        <taxon>fabids</taxon>
        <taxon>Fabales</taxon>
        <taxon>Fabaceae</taxon>
        <taxon>Papilionoideae</taxon>
        <taxon>50 kb inversion clade</taxon>
        <taxon>NPAAA clade</taxon>
        <taxon>Hologalegina</taxon>
        <taxon>IRL clade</taxon>
        <taxon>Trifolieae</taxon>
        <taxon>Trifolium</taxon>
    </lineage>
</organism>
<evidence type="ECO:0000313" key="2">
    <source>
        <dbReference type="EMBL" id="PNX67086.1"/>
    </source>
</evidence>
<reference evidence="2 3" key="2">
    <citation type="journal article" date="2017" name="Front. Plant Sci.">
        <title>Gene Classification and Mining of Molecular Markers Useful in Red Clover (Trifolium pratense) Breeding.</title>
        <authorList>
            <person name="Istvanek J."/>
            <person name="Dluhosova J."/>
            <person name="Dluhos P."/>
            <person name="Patkova L."/>
            <person name="Nedelnik J."/>
            <person name="Repkova J."/>
        </authorList>
    </citation>
    <scope>NUCLEOTIDE SEQUENCE [LARGE SCALE GENOMIC DNA]</scope>
    <source>
        <strain evidence="3">cv. Tatra</strain>
        <tissue evidence="2">Young leaves</tissue>
    </source>
</reference>
<dbReference type="Proteomes" id="UP000236291">
    <property type="component" value="Unassembled WGS sequence"/>
</dbReference>
<proteinExistence type="predicted"/>
<evidence type="ECO:0000256" key="1">
    <source>
        <dbReference type="SAM" id="MobiDB-lite"/>
    </source>
</evidence>
<sequence length="74" mass="8244">MLYGRENPVTLEEVQSALRSKELTKSNNLKVENGVDALNVSSGRGEGRGRKAKGKGGDKWNYLHCQKKGHFKKD</sequence>
<gene>
    <name evidence="2" type="ORF">L195_g063356</name>
</gene>
<evidence type="ECO:0000313" key="3">
    <source>
        <dbReference type="Proteomes" id="UP000236291"/>
    </source>
</evidence>
<feature type="non-terminal residue" evidence="2">
    <location>
        <position position="74"/>
    </location>
</feature>
<name>A0A2K3KLD5_TRIPR</name>
<comment type="caution">
    <text evidence="2">The sequence shown here is derived from an EMBL/GenBank/DDBJ whole genome shotgun (WGS) entry which is preliminary data.</text>
</comment>